<organism evidence="1">
    <name type="scientific">Kitasatospora sp. CMC57</name>
    <dbReference type="NCBI Taxonomy" id="3231513"/>
    <lineage>
        <taxon>Bacteria</taxon>
        <taxon>Bacillati</taxon>
        <taxon>Actinomycetota</taxon>
        <taxon>Actinomycetes</taxon>
        <taxon>Kitasatosporales</taxon>
        <taxon>Streptomycetaceae</taxon>
        <taxon>Kitasatospora</taxon>
    </lineage>
</organism>
<dbReference type="AlphaFoldDB" id="A0AB33KCC0"/>
<dbReference type="KEGG" id="kic:KCMC57_65050"/>
<evidence type="ECO:0000313" key="1">
    <source>
        <dbReference type="EMBL" id="BFP50137.1"/>
    </source>
</evidence>
<keyword evidence="1" id="KW-0614">Plasmid</keyword>
<name>A0AB33KCC0_9ACTN</name>
<geneLocation type="plasmid" evidence="1">
    <name>pCMC57_01</name>
</geneLocation>
<reference evidence="1" key="1">
    <citation type="submission" date="2024-07" db="EMBL/GenBank/DDBJ databases">
        <title>Complete genome sequences of cellulolytic bacteria, Kitasatospora sp. CMC57 and Streptomyces sp. CMC78, isolated from Japanese agricultural soil.</title>
        <authorList>
            <person name="Hashimoto T."/>
            <person name="Ito M."/>
            <person name="Iwamoto M."/>
            <person name="Fukahori D."/>
            <person name="Shoda T."/>
            <person name="Sakoda M."/>
            <person name="Morohoshi T."/>
            <person name="Mitsuboshi M."/>
            <person name="Nishizawa T."/>
        </authorList>
    </citation>
    <scope>NUCLEOTIDE SEQUENCE</scope>
    <source>
        <strain evidence="1">CMC57</strain>
        <plasmid evidence="1">pCMC57_01</plasmid>
    </source>
</reference>
<proteinExistence type="predicted"/>
<gene>
    <name evidence="1" type="ORF">KCMC57_65050</name>
</gene>
<dbReference type="EMBL" id="AP035882">
    <property type="protein sequence ID" value="BFP50137.1"/>
    <property type="molecule type" value="Genomic_DNA"/>
</dbReference>
<sequence length="185" mass="19543">MTNIPSGRGGEAVAYELPSPSAYRKFLANLGAQVTSGSAAHPRGGRGEAAQMAGMVKGLTEQVENGLRGTALQTDFQKGWLAVHQRSVPAVTAGLSAQAADLAKFCAEGIRNVPLASRQWATAVYALQVAESALLGASHVAAGEFEQVAEVSEVMCKRGEELALYIAKLRSEFGTEDEPRVDPWE</sequence>
<accession>A0AB33KCC0</accession>
<dbReference type="RefSeq" id="WP_407992373.1">
    <property type="nucleotide sequence ID" value="NZ_AP035882.1"/>
</dbReference>
<protein>
    <submittedName>
        <fullName evidence="1">Uncharacterized protein</fullName>
    </submittedName>
</protein>